<dbReference type="Proteomes" id="UP001144673">
    <property type="component" value="Chromosome 6"/>
</dbReference>
<dbReference type="RefSeq" id="XP_056056243.1">
    <property type="nucleotide sequence ID" value="XM_056199392.1"/>
</dbReference>
<name>A0A9W8QGB9_AKAMU</name>
<sequence length="677" mass="73882">MTLGGVRATRRLLSRIAMADTEPNAQQPPALVCPEEAPLLNQDTLNPLAADTSLADDDEPTDSHALANQTAVNADRFGVNRRNSNYKEVLDLGWNEEDKTRLQPIVQGIENEELWALVRRFNKQAFKVRTVEQPPLANLDMNIADEEEFSPEKLRAHLERCYVSVVVPVCAAWNHVVRLRSWNERDRTLSFLAVYLCAWLLDLLVPTTVLFFIILILAPRARKVAFPTAPISLIDSGTGNLQTPAAGVAATDDTLTGAPEKVQGEAVEQEAHHFVNTLGSVALSTTIGGPSQDDEDDTGTAPGADKLIEKVSEAKASAAEGDAGKAHDATRQPASKMVWQRTKPFMHAITDLADTWERFANALNATPPFPKSRPRIKLAAPLLPIVVASYFTTPYMLTKISGLVLGFLLFAKPLLDRAVKVLGRTYPRWQRFVELRHSVLKGVPTNAQVTITLLRIGEKNKAPIPAPPDPDAVAGKQNPHLKESGDYDGSSSEDAISQGPDSTTNQQVRKRPGKGRRALEMLKGTVKGGVTTALVADRVKAFAGAHHAKERVGVVNDSAETPPVGPVRFEARYKGKKGFAYVTETATTPALSWSQGDDAAATPSWTILVSDIKALKKVGGFAWPSKMVIGWSLQKQIVDGLVIETEKGAEYHLTAVLIRDEIFNRLIALGDQMWQLE</sequence>
<keyword evidence="2" id="KW-0812">Transmembrane</keyword>
<dbReference type="GeneID" id="80888491"/>
<feature type="region of interest" description="Disordered" evidence="1">
    <location>
        <begin position="317"/>
        <end position="336"/>
    </location>
</feature>
<keyword evidence="4" id="KW-1185">Reference proteome</keyword>
<feature type="transmembrane region" description="Helical" evidence="2">
    <location>
        <begin position="189"/>
        <end position="218"/>
    </location>
</feature>
<evidence type="ECO:0000313" key="4">
    <source>
        <dbReference type="Proteomes" id="UP001144673"/>
    </source>
</evidence>
<organism evidence="3 4">
    <name type="scientific">Akanthomyces muscarius</name>
    <name type="common">Entomopathogenic fungus</name>
    <name type="synonym">Lecanicillium muscarium</name>
    <dbReference type="NCBI Taxonomy" id="2231603"/>
    <lineage>
        <taxon>Eukaryota</taxon>
        <taxon>Fungi</taxon>
        <taxon>Dikarya</taxon>
        <taxon>Ascomycota</taxon>
        <taxon>Pezizomycotina</taxon>
        <taxon>Sordariomycetes</taxon>
        <taxon>Hypocreomycetidae</taxon>
        <taxon>Hypocreales</taxon>
        <taxon>Cordycipitaceae</taxon>
        <taxon>Akanthomyces</taxon>
    </lineage>
</organism>
<comment type="caution">
    <text evidence="3">The sequence shown here is derived from an EMBL/GenBank/DDBJ whole genome shotgun (WGS) entry which is preliminary data.</text>
</comment>
<evidence type="ECO:0000256" key="1">
    <source>
        <dbReference type="SAM" id="MobiDB-lite"/>
    </source>
</evidence>
<dbReference type="PANTHER" id="PTHR38694">
    <property type="entry name" value="CONSERVED EXPRESSED PROTEIN"/>
    <property type="match status" value="1"/>
</dbReference>
<accession>A0A9W8QGB9</accession>
<evidence type="ECO:0000313" key="3">
    <source>
        <dbReference type="EMBL" id="KAJ4156119.1"/>
    </source>
</evidence>
<dbReference type="PANTHER" id="PTHR38694:SF1">
    <property type="entry name" value="PEROXIN DOMAIN-CONTAINING PROTEIN"/>
    <property type="match status" value="1"/>
</dbReference>
<keyword evidence="2" id="KW-0472">Membrane</keyword>
<proteinExistence type="predicted"/>
<dbReference type="EMBL" id="JAJHUN010000007">
    <property type="protein sequence ID" value="KAJ4156119.1"/>
    <property type="molecule type" value="Genomic_DNA"/>
</dbReference>
<keyword evidence="2" id="KW-1133">Transmembrane helix</keyword>
<feature type="region of interest" description="Disordered" evidence="1">
    <location>
        <begin position="461"/>
        <end position="519"/>
    </location>
</feature>
<gene>
    <name evidence="3" type="ORF">LMH87_001332</name>
</gene>
<evidence type="ECO:0000256" key="2">
    <source>
        <dbReference type="SAM" id="Phobius"/>
    </source>
</evidence>
<dbReference type="Pfam" id="PF11696">
    <property type="entry name" value="DUF3292"/>
    <property type="match status" value="1"/>
</dbReference>
<reference evidence="3" key="1">
    <citation type="journal article" date="2023" name="Access Microbiol">
        <title>De-novo genome assembly for Akanthomyces muscarius, a biocontrol agent of insect agricultural pests.</title>
        <authorList>
            <person name="Erdos Z."/>
            <person name="Studholme D.J."/>
            <person name="Raymond B."/>
            <person name="Sharma M."/>
        </authorList>
    </citation>
    <scope>NUCLEOTIDE SEQUENCE</scope>
    <source>
        <strain evidence="3">Ve6</strain>
    </source>
</reference>
<protein>
    <submittedName>
        <fullName evidence="3">Uncharacterized protein</fullName>
    </submittedName>
</protein>
<dbReference type="InterPro" id="IPR021709">
    <property type="entry name" value="DUF3292"/>
</dbReference>
<dbReference type="AlphaFoldDB" id="A0A9W8QGB9"/>
<dbReference type="KEGG" id="amus:LMH87_001332"/>